<dbReference type="InterPro" id="IPR003710">
    <property type="entry name" value="ApbA"/>
</dbReference>
<proteinExistence type="inferred from homology"/>
<dbReference type="EC" id="1.1.1.169" evidence="3 10"/>
<keyword evidence="6 10" id="KW-0521">NADP</keyword>
<comment type="function">
    <text evidence="10">Catalyzes the NADPH-dependent reduction of ketopantoate into pantoic acid.</text>
</comment>
<name>A0A5S3WT10_9GAMM</name>
<comment type="similarity">
    <text evidence="2 10">Belongs to the ketopantoate reductase family.</text>
</comment>
<evidence type="ECO:0000256" key="6">
    <source>
        <dbReference type="ARBA" id="ARBA00022857"/>
    </source>
</evidence>
<comment type="caution">
    <text evidence="13">The sequence shown here is derived from an EMBL/GenBank/DDBJ whole genome shotgun (WGS) entry which is preliminary data.</text>
</comment>
<evidence type="ECO:0000256" key="8">
    <source>
        <dbReference type="ARBA" id="ARBA00032024"/>
    </source>
</evidence>
<keyword evidence="5 10" id="KW-0566">Pantothenate biosynthesis</keyword>
<organism evidence="13 14">
    <name type="scientific">Pseudoalteromonas rubra</name>
    <dbReference type="NCBI Taxonomy" id="43658"/>
    <lineage>
        <taxon>Bacteria</taxon>
        <taxon>Pseudomonadati</taxon>
        <taxon>Pseudomonadota</taxon>
        <taxon>Gammaproteobacteria</taxon>
        <taxon>Alteromonadales</taxon>
        <taxon>Pseudoalteromonadaceae</taxon>
        <taxon>Pseudoalteromonas</taxon>
    </lineage>
</organism>
<evidence type="ECO:0000256" key="5">
    <source>
        <dbReference type="ARBA" id="ARBA00022655"/>
    </source>
</evidence>
<dbReference type="InterPro" id="IPR036291">
    <property type="entry name" value="NAD(P)-bd_dom_sf"/>
</dbReference>
<comment type="catalytic activity">
    <reaction evidence="9 10">
        <text>(R)-pantoate + NADP(+) = 2-dehydropantoate + NADPH + H(+)</text>
        <dbReference type="Rhea" id="RHEA:16233"/>
        <dbReference type="ChEBI" id="CHEBI:11561"/>
        <dbReference type="ChEBI" id="CHEBI:15378"/>
        <dbReference type="ChEBI" id="CHEBI:15980"/>
        <dbReference type="ChEBI" id="CHEBI:57783"/>
        <dbReference type="ChEBI" id="CHEBI:58349"/>
        <dbReference type="EC" id="1.1.1.169"/>
    </reaction>
</comment>
<evidence type="ECO:0000259" key="11">
    <source>
        <dbReference type="Pfam" id="PF02558"/>
    </source>
</evidence>
<dbReference type="SUPFAM" id="SSF51735">
    <property type="entry name" value="NAD(P)-binding Rossmann-fold domains"/>
    <property type="match status" value="1"/>
</dbReference>
<dbReference type="InterPro" id="IPR008927">
    <property type="entry name" value="6-PGluconate_DH-like_C_sf"/>
</dbReference>
<reference evidence="13 14" key="1">
    <citation type="submission" date="2018-01" db="EMBL/GenBank/DDBJ databases">
        <authorList>
            <person name="Paulsen S."/>
            <person name="Gram L.K."/>
        </authorList>
    </citation>
    <scope>NUCLEOTIDE SEQUENCE [LARGE SCALE GENOMIC DNA]</scope>
    <source>
        <strain evidence="13 14">S2676</strain>
    </source>
</reference>
<dbReference type="FunFam" id="1.10.1040.10:FF:000017">
    <property type="entry name" value="2-dehydropantoate 2-reductase"/>
    <property type="match status" value="1"/>
</dbReference>
<dbReference type="RefSeq" id="WP_138549879.1">
    <property type="nucleotide sequence ID" value="NZ_PNCH01000004.1"/>
</dbReference>
<dbReference type="EMBL" id="PNCI01000004">
    <property type="protein sequence ID" value="TMP32400.1"/>
    <property type="molecule type" value="Genomic_DNA"/>
</dbReference>
<dbReference type="Gene3D" id="1.10.1040.10">
    <property type="entry name" value="N-(1-d-carboxylethyl)-l-norvaline Dehydrogenase, domain 2"/>
    <property type="match status" value="1"/>
</dbReference>
<dbReference type="NCBIfam" id="TIGR00745">
    <property type="entry name" value="apbA_panE"/>
    <property type="match status" value="1"/>
</dbReference>
<dbReference type="InterPro" id="IPR013332">
    <property type="entry name" value="KPR_N"/>
</dbReference>
<evidence type="ECO:0000259" key="12">
    <source>
        <dbReference type="Pfam" id="PF08546"/>
    </source>
</evidence>
<dbReference type="Gene3D" id="3.40.50.720">
    <property type="entry name" value="NAD(P)-binding Rossmann-like Domain"/>
    <property type="match status" value="1"/>
</dbReference>
<evidence type="ECO:0000256" key="2">
    <source>
        <dbReference type="ARBA" id="ARBA00007870"/>
    </source>
</evidence>
<dbReference type="GO" id="GO:0008677">
    <property type="term" value="F:2-dehydropantoate 2-reductase activity"/>
    <property type="evidence" value="ECO:0007669"/>
    <property type="project" value="UniProtKB-EC"/>
</dbReference>
<protein>
    <recommendedName>
        <fullName evidence="4 10">2-dehydropantoate 2-reductase</fullName>
        <ecNumber evidence="3 10">1.1.1.169</ecNumber>
    </recommendedName>
    <alternativeName>
        <fullName evidence="8 10">Ketopantoate reductase</fullName>
    </alternativeName>
</protein>
<evidence type="ECO:0000256" key="1">
    <source>
        <dbReference type="ARBA" id="ARBA00004994"/>
    </source>
</evidence>
<dbReference type="OrthoDB" id="6530772at2"/>
<gene>
    <name evidence="13" type="ORF">CWB99_02145</name>
</gene>
<dbReference type="PANTHER" id="PTHR43765">
    <property type="entry name" value="2-DEHYDROPANTOATE 2-REDUCTASE-RELATED"/>
    <property type="match status" value="1"/>
</dbReference>
<feature type="domain" description="Ketopantoate reductase N-terminal" evidence="11">
    <location>
        <begin position="4"/>
        <end position="147"/>
    </location>
</feature>
<dbReference type="SUPFAM" id="SSF48179">
    <property type="entry name" value="6-phosphogluconate dehydrogenase C-terminal domain-like"/>
    <property type="match status" value="1"/>
</dbReference>
<evidence type="ECO:0000256" key="7">
    <source>
        <dbReference type="ARBA" id="ARBA00023002"/>
    </source>
</evidence>
<dbReference type="InterPro" id="IPR013328">
    <property type="entry name" value="6PGD_dom2"/>
</dbReference>
<dbReference type="GO" id="GO:0005737">
    <property type="term" value="C:cytoplasm"/>
    <property type="evidence" value="ECO:0007669"/>
    <property type="project" value="TreeGrafter"/>
</dbReference>
<evidence type="ECO:0000256" key="9">
    <source>
        <dbReference type="ARBA" id="ARBA00048793"/>
    </source>
</evidence>
<sequence length="307" mass="33412">MPEVFIVGKGAVGLLLAERLAKTHSVTLITRSPTQTVFAQHAECTRPLAVNCLSWQELAKRNVRIALCIVPVKSYQLSAAFATLKPHLSPDANVIFSHNGIQALEPVTAELSAQQGLFFLSTSMGGWKPNANTVAFTGPGLSVFGPCNPVAQQRVSSLFDTLIKPHFTPAQLSDNIQLLRWQKLCVNLAINPLSALAGQRNGRLRAPCYASDVLGVLSEACAVANHIGVPLKLHEELQRAYQVMTLTADNFSSMAQDVKHQRRTEIDAMCGYIVELAKQYGLSVPHNMTLLNRVRALHPAENKTESG</sequence>
<feature type="domain" description="Ketopantoate reductase C-terminal" evidence="12">
    <location>
        <begin position="175"/>
        <end position="297"/>
    </location>
</feature>
<dbReference type="Proteomes" id="UP000310249">
    <property type="component" value="Unassembled WGS sequence"/>
</dbReference>
<dbReference type="InterPro" id="IPR013752">
    <property type="entry name" value="KPA_reductase"/>
</dbReference>
<evidence type="ECO:0000256" key="4">
    <source>
        <dbReference type="ARBA" id="ARBA00019465"/>
    </source>
</evidence>
<evidence type="ECO:0000256" key="10">
    <source>
        <dbReference type="RuleBase" id="RU362068"/>
    </source>
</evidence>
<dbReference type="InterPro" id="IPR050838">
    <property type="entry name" value="Ketopantoate_reductase"/>
</dbReference>
<dbReference type="Pfam" id="PF02558">
    <property type="entry name" value="ApbA"/>
    <property type="match status" value="1"/>
</dbReference>
<dbReference type="PANTHER" id="PTHR43765:SF2">
    <property type="entry name" value="2-DEHYDROPANTOATE 2-REDUCTASE"/>
    <property type="match status" value="1"/>
</dbReference>
<evidence type="ECO:0000256" key="3">
    <source>
        <dbReference type="ARBA" id="ARBA00013014"/>
    </source>
</evidence>
<dbReference type="UniPathway" id="UPA00028">
    <property type="reaction ID" value="UER00004"/>
</dbReference>
<dbReference type="GO" id="GO:0050661">
    <property type="term" value="F:NADP binding"/>
    <property type="evidence" value="ECO:0007669"/>
    <property type="project" value="TreeGrafter"/>
</dbReference>
<reference evidence="14" key="2">
    <citation type="submission" date="2019-06" db="EMBL/GenBank/DDBJ databases">
        <title>Co-occurence of chitin degradation, pigmentation and bioactivity in marine Pseudoalteromonas.</title>
        <authorList>
            <person name="Sonnenschein E.C."/>
            <person name="Bech P.K."/>
        </authorList>
    </citation>
    <scope>NUCLEOTIDE SEQUENCE [LARGE SCALE GENOMIC DNA]</scope>
    <source>
        <strain evidence="14">S2676</strain>
    </source>
</reference>
<evidence type="ECO:0000313" key="13">
    <source>
        <dbReference type="EMBL" id="TMP32400.1"/>
    </source>
</evidence>
<dbReference type="AlphaFoldDB" id="A0A5S3WT10"/>
<dbReference type="Pfam" id="PF08546">
    <property type="entry name" value="ApbA_C"/>
    <property type="match status" value="1"/>
</dbReference>
<evidence type="ECO:0000313" key="14">
    <source>
        <dbReference type="Proteomes" id="UP000310249"/>
    </source>
</evidence>
<keyword evidence="7 10" id="KW-0560">Oxidoreductase</keyword>
<dbReference type="GO" id="GO:0015940">
    <property type="term" value="P:pantothenate biosynthetic process"/>
    <property type="evidence" value="ECO:0007669"/>
    <property type="project" value="UniProtKB-UniPathway"/>
</dbReference>
<accession>A0A5S3WT10</accession>
<comment type="pathway">
    <text evidence="1 10">Cofactor biosynthesis; (R)-pantothenate biosynthesis; (R)-pantoate from 3-methyl-2-oxobutanoate: step 2/2.</text>
</comment>